<dbReference type="Proteomes" id="UP000007875">
    <property type="component" value="Unassembled WGS sequence"/>
</dbReference>
<reference evidence="1" key="2">
    <citation type="submission" date="2025-08" db="UniProtKB">
        <authorList>
            <consortium name="Ensembl"/>
        </authorList>
    </citation>
    <scope>IDENTIFICATION</scope>
</reference>
<reference evidence="1" key="3">
    <citation type="submission" date="2025-09" db="UniProtKB">
        <authorList>
            <consortium name="Ensembl"/>
        </authorList>
    </citation>
    <scope>IDENTIFICATION</scope>
</reference>
<dbReference type="AlphaFoldDB" id="H2YGX9"/>
<dbReference type="InParanoid" id="H2YGX9"/>
<dbReference type="HOGENOM" id="CLU_2454034_0_0_1"/>
<proteinExistence type="predicted"/>
<dbReference type="Ensembl" id="ENSCSAVT00000004644.1">
    <property type="protein sequence ID" value="ENSCSAVP00000004578.1"/>
    <property type="gene ID" value="ENSCSAVG00000002724.1"/>
</dbReference>
<evidence type="ECO:0000313" key="1">
    <source>
        <dbReference type="Ensembl" id="ENSCSAVP00000004578.1"/>
    </source>
</evidence>
<protein>
    <submittedName>
        <fullName evidence="1">Uncharacterized protein</fullName>
    </submittedName>
</protein>
<name>H2YGX9_CIOSA</name>
<keyword evidence="2" id="KW-1185">Reference proteome</keyword>
<sequence length="89" mass="10314">MKELNTLVARWSSVINGWQINGYLPPSKYLPSSAILKERLWITVYYKAIITTKKFLGRDTVVKSISVISFIRLLIDCLVLCNFFVEHCF</sequence>
<reference evidence="2" key="1">
    <citation type="submission" date="2003-08" db="EMBL/GenBank/DDBJ databases">
        <authorList>
            <person name="Birren B."/>
            <person name="Nusbaum C."/>
            <person name="Abebe A."/>
            <person name="Abouelleil A."/>
            <person name="Adekoya E."/>
            <person name="Ait-zahra M."/>
            <person name="Allen N."/>
            <person name="Allen T."/>
            <person name="An P."/>
            <person name="Anderson M."/>
            <person name="Anderson S."/>
            <person name="Arachchi H."/>
            <person name="Armbruster J."/>
            <person name="Bachantsang P."/>
            <person name="Baldwin J."/>
            <person name="Barry A."/>
            <person name="Bayul T."/>
            <person name="Blitshsteyn B."/>
            <person name="Bloom T."/>
            <person name="Blye J."/>
            <person name="Boguslavskiy L."/>
            <person name="Borowsky M."/>
            <person name="Boukhgalter B."/>
            <person name="Brunache A."/>
            <person name="Butler J."/>
            <person name="Calixte N."/>
            <person name="Calvo S."/>
            <person name="Camarata J."/>
            <person name="Campo K."/>
            <person name="Chang J."/>
            <person name="Cheshatsang Y."/>
            <person name="Citroen M."/>
            <person name="Collymore A."/>
            <person name="Considine T."/>
            <person name="Cook A."/>
            <person name="Cooke P."/>
            <person name="Corum B."/>
            <person name="Cuomo C."/>
            <person name="David R."/>
            <person name="Dawoe T."/>
            <person name="Degray S."/>
            <person name="Dodge S."/>
            <person name="Dooley K."/>
            <person name="Dorje P."/>
            <person name="Dorjee K."/>
            <person name="Dorris L."/>
            <person name="Duffey N."/>
            <person name="Dupes A."/>
            <person name="Elkins T."/>
            <person name="Engels R."/>
            <person name="Erickson J."/>
            <person name="Farina A."/>
            <person name="Faro S."/>
            <person name="Ferreira P."/>
            <person name="Fischer H."/>
            <person name="Fitzgerald M."/>
            <person name="Foley K."/>
            <person name="Gage D."/>
            <person name="Galagan J."/>
            <person name="Gearin G."/>
            <person name="Gnerre S."/>
            <person name="Gnirke A."/>
            <person name="Goyette A."/>
            <person name="Graham J."/>
            <person name="Grandbois E."/>
            <person name="Gyaltsen K."/>
            <person name="Hafez N."/>
            <person name="Hagopian D."/>
            <person name="Hagos B."/>
            <person name="Hall J."/>
            <person name="Hatcher B."/>
            <person name="Heller A."/>
            <person name="Higgins H."/>
            <person name="Honan T."/>
            <person name="Horn A."/>
            <person name="Houde N."/>
            <person name="Hughes L."/>
            <person name="Hulme W."/>
            <person name="Husby E."/>
            <person name="Iliev I."/>
            <person name="Jaffe D."/>
            <person name="Jones C."/>
            <person name="Kamal M."/>
            <person name="Kamat A."/>
            <person name="Kamvysselis M."/>
            <person name="Karlsson E."/>
            <person name="Kells C."/>
            <person name="Kieu A."/>
            <person name="Kisner P."/>
            <person name="Kodira C."/>
            <person name="Kulbokas E."/>
            <person name="Labutti K."/>
            <person name="Lama D."/>
            <person name="Landers T."/>
            <person name="Leger J."/>
            <person name="Levine S."/>
            <person name="Lewis D."/>
            <person name="Lewis T."/>
            <person name="Lindblad-toh K."/>
            <person name="Liu X."/>
            <person name="Lokyitsang T."/>
            <person name="Lokyitsang Y."/>
            <person name="Lucien O."/>
            <person name="Lui A."/>
            <person name="Ma L.J."/>
            <person name="Mabbitt R."/>
            <person name="Macdonald J."/>
            <person name="Maclean C."/>
            <person name="Major J."/>
            <person name="Manning J."/>
            <person name="Marabella R."/>
            <person name="Maru K."/>
            <person name="Matthews C."/>
            <person name="Mauceli E."/>
            <person name="Mccarthy M."/>
            <person name="Mcdonough S."/>
            <person name="Mcghee T."/>
            <person name="Meldrim J."/>
            <person name="Meneus L."/>
            <person name="Mesirov J."/>
            <person name="Mihalev A."/>
            <person name="Mihova T."/>
            <person name="Mikkelsen T."/>
            <person name="Mlenga V."/>
            <person name="Moru K."/>
            <person name="Mozes J."/>
            <person name="Mulrain L."/>
            <person name="Munson G."/>
            <person name="Naylor J."/>
            <person name="Newes C."/>
            <person name="Nguyen C."/>
            <person name="Nguyen N."/>
            <person name="Nguyen T."/>
            <person name="Nicol R."/>
            <person name="Nielsen C."/>
            <person name="Nizzari M."/>
            <person name="Norbu C."/>
            <person name="Norbu N."/>
            <person name="O'donnell P."/>
            <person name="Okoawo O."/>
            <person name="O'leary S."/>
            <person name="Omotosho B."/>
            <person name="O'neill K."/>
            <person name="Osman S."/>
            <person name="Parker S."/>
            <person name="Perrin D."/>
            <person name="Phunkhang P."/>
            <person name="Piqani B."/>
            <person name="Purcell S."/>
            <person name="Rachupka T."/>
            <person name="Ramasamy U."/>
            <person name="Rameau R."/>
            <person name="Ray V."/>
            <person name="Raymond C."/>
            <person name="Retta R."/>
            <person name="Richardson S."/>
            <person name="Rise C."/>
            <person name="Rodriguez J."/>
            <person name="Rogers J."/>
            <person name="Rogov P."/>
            <person name="Rutman M."/>
            <person name="Schupbach R."/>
            <person name="Seaman C."/>
            <person name="Settipalli S."/>
            <person name="Sharpe T."/>
            <person name="Sheridan J."/>
            <person name="Sherpa N."/>
            <person name="Shi J."/>
            <person name="Smirnov S."/>
            <person name="Smith C."/>
            <person name="Sougnez C."/>
            <person name="Spencer B."/>
            <person name="Stalker J."/>
            <person name="Stange-thomann N."/>
            <person name="Stavropoulos S."/>
            <person name="Stetson K."/>
            <person name="Stone C."/>
            <person name="Stone S."/>
            <person name="Stubbs M."/>
            <person name="Talamas J."/>
            <person name="Tchuinga P."/>
            <person name="Tenzing P."/>
            <person name="Tesfaye S."/>
            <person name="Theodore J."/>
            <person name="Thoulutsang Y."/>
            <person name="Topham K."/>
            <person name="Towey S."/>
            <person name="Tsamla T."/>
            <person name="Tsomo N."/>
            <person name="Vallee D."/>
            <person name="Vassiliev H."/>
            <person name="Venkataraman V."/>
            <person name="Vinson J."/>
            <person name="Vo A."/>
            <person name="Wade C."/>
            <person name="Wang S."/>
            <person name="Wangchuk T."/>
            <person name="Wangdi T."/>
            <person name="Whittaker C."/>
            <person name="Wilkinson J."/>
            <person name="Wu Y."/>
            <person name="Wyman D."/>
            <person name="Yadav S."/>
            <person name="Yang S."/>
            <person name="Yang X."/>
            <person name="Yeager S."/>
            <person name="Yee E."/>
            <person name="Young G."/>
            <person name="Zainoun J."/>
            <person name="Zembeck L."/>
            <person name="Zimmer A."/>
            <person name="Zody M."/>
            <person name="Lander E."/>
        </authorList>
    </citation>
    <scope>NUCLEOTIDE SEQUENCE [LARGE SCALE GENOMIC DNA]</scope>
</reference>
<accession>H2YGX9</accession>
<evidence type="ECO:0000313" key="2">
    <source>
        <dbReference type="Proteomes" id="UP000007875"/>
    </source>
</evidence>
<organism evidence="1 2">
    <name type="scientific">Ciona savignyi</name>
    <name type="common">Pacific transparent sea squirt</name>
    <dbReference type="NCBI Taxonomy" id="51511"/>
    <lineage>
        <taxon>Eukaryota</taxon>
        <taxon>Metazoa</taxon>
        <taxon>Chordata</taxon>
        <taxon>Tunicata</taxon>
        <taxon>Ascidiacea</taxon>
        <taxon>Phlebobranchia</taxon>
        <taxon>Cionidae</taxon>
        <taxon>Ciona</taxon>
    </lineage>
</organism>